<sequence length="152" mass="17036">MSHLSNFDGVYQLYYLGLIEIPPILPPNNDGQSRSIEERIIDHVETAQLSGNLNKNSKNVPLVAVHVSKNGIKLIQKSNQKVLERMALHTIIEVISYDDGFGNYNVVMLVQPSRNTQQCCLLQSIIGEEADDLCKQIRHSFAFGEKQTPSNT</sequence>
<dbReference type="WBParaSite" id="ES5_v2.g24875.t1">
    <property type="protein sequence ID" value="ES5_v2.g24875.t1"/>
    <property type="gene ID" value="ES5_v2.g24875"/>
</dbReference>
<accession>A0AC34G694</accession>
<organism evidence="1 2">
    <name type="scientific">Panagrolaimus sp. ES5</name>
    <dbReference type="NCBI Taxonomy" id="591445"/>
    <lineage>
        <taxon>Eukaryota</taxon>
        <taxon>Metazoa</taxon>
        <taxon>Ecdysozoa</taxon>
        <taxon>Nematoda</taxon>
        <taxon>Chromadorea</taxon>
        <taxon>Rhabditida</taxon>
        <taxon>Tylenchina</taxon>
        <taxon>Panagrolaimomorpha</taxon>
        <taxon>Panagrolaimoidea</taxon>
        <taxon>Panagrolaimidae</taxon>
        <taxon>Panagrolaimus</taxon>
    </lineage>
</organism>
<evidence type="ECO:0000313" key="2">
    <source>
        <dbReference type="WBParaSite" id="ES5_v2.g24875.t1"/>
    </source>
</evidence>
<dbReference type="Proteomes" id="UP000887579">
    <property type="component" value="Unplaced"/>
</dbReference>
<proteinExistence type="predicted"/>
<protein>
    <submittedName>
        <fullName evidence="2">PID domain-containing protein</fullName>
    </submittedName>
</protein>
<evidence type="ECO:0000313" key="1">
    <source>
        <dbReference type="Proteomes" id="UP000887579"/>
    </source>
</evidence>
<name>A0AC34G694_9BILA</name>
<reference evidence="2" key="1">
    <citation type="submission" date="2022-11" db="UniProtKB">
        <authorList>
            <consortium name="WormBaseParasite"/>
        </authorList>
    </citation>
    <scope>IDENTIFICATION</scope>
</reference>